<proteinExistence type="predicted"/>
<dbReference type="EMBL" id="CH476618">
    <property type="protein sequence ID" value="EEP81234.1"/>
    <property type="molecule type" value="Genomic_DNA"/>
</dbReference>
<feature type="compositionally biased region" description="Polar residues" evidence="1">
    <location>
        <begin position="85"/>
        <end position="107"/>
    </location>
</feature>
<evidence type="ECO:0000256" key="1">
    <source>
        <dbReference type="SAM" id="MobiDB-lite"/>
    </source>
</evidence>
<organism evidence="2 3">
    <name type="scientific">Uncinocarpus reesii (strain UAMH 1704)</name>
    <dbReference type="NCBI Taxonomy" id="336963"/>
    <lineage>
        <taxon>Eukaryota</taxon>
        <taxon>Fungi</taxon>
        <taxon>Dikarya</taxon>
        <taxon>Ascomycota</taxon>
        <taxon>Pezizomycotina</taxon>
        <taxon>Eurotiomycetes</taxon>
        <taxon>Eurotiomycetidae</taxon>
        <taxon>Onygenales</taxon>
        <taxon>Onygenaceae</taxon>
        <taxon>Uncinocarpus</taxon>
    </lineage>
</organism>
<dbReference type="AlphaFoldDB" id="C4JWS6"/>
<dbReference type="VEuPathDB" id="FungiDB:UREG_06099"/>
<dbReference type="HOGENOM" id="CLU_1807665_0_0_1"/>
<dbReference type="KEGG" id="ure:UREG_06099"/>
<dbReference type="GeneID" id="8443252"/>
<evidence type="ECO:0000313" key="2">
    <source>
        <dbReference type="EMBL" id="EEP81234.1"/>
    </source>
</evidence>
<gene>
    <name evidence="2" type="ORF">UREG_06099</name>
</gene>
<name>C4JWS6_UNCRE</name>
<dbReference type="InParanoid" id="C4JWS6"/>
<keyword evidence="3" id="KW-1185">Reference proteome</keyword>
<dbReference type="Proteomes" id="UP000002058">
    <property type="component" value="Unassembled WGS sequence"/>
</dbReference>
<accession>C4JWS6</accession>
<reference evidence="3" key="1">
    <citation type="journal article" date="2009" name="Genome Res.">
        <title>Comparative genomic analyses of the human fungal pathogens Coccidioides and their relatives.</title>
        <authorList>
            <person name="Sharpton T.J."/>
            <person name="Stajich J.E."/>
            <person name="Rounsley S.D."/>
            <person name="Gardner M.J."/>
            <person name="Wortman J.R."/>
            <person name="Jordar V.S."/>
            <person name="Maiti R."/>
            <person name="Kodira C.D."/>
            <person name="Neafsey D.E."/>
            <person name="Zeng Q."/>
            <person name="Hung C.-Y."/>
            <person name="McMahan C."/>
            <person name="Muszewska A."/>
            <person name="Grynberg M."/>
            <person name="Mandel M.A."/>
            <person name="Kellner E.M."/>
            <person name="Barker B.M."/>
            <person name="Galgiani J.N."/>
            <person name="Orbach M.J."/>
            <person name="Kirkland T.N."/>
            <person name="Cole G.T."/>
            <person name="Henn M.R."/>
            <person name="Birren B.W."/>
            <person name="Taylor J.W."/>
        </authorList>
    </citation>
    <scope>NUCLEOTIDE SEQUENCE [LARGE SCALE GENOMIC DNA]</scope>
    <source>
        <strain evidence="3">UAMH 1704</strain>
    </source>
</reference>
<dbReference type="STRING" id="336963.C4JWS6"/>
<protein>
    <submittedName>
        <fullName evidence="2">Uncharacterized protein</fullName>
    </submittedName>
</protein>
<feature type="compositionally biased region" description="Acidic residues" evidence="1">
    <location>
        <begin position="54"/>
        <end position="67"/>
    </location>
</feature>
<evidence type="ECO:0000313" key="3">
    <source>
        <dbReference type="Proteomes" id="UP000002058"/>
    </source>
</evidence>
<feature type="region of interest" description="Disordered" evidence="1">
    <location>
        <begin position="1"/>
        <end position="143"/>
    </location>
</feature>
<dbReference type="OrthoDB" id="5151921at2759"/>
<feature type="compositionally biased region" description="Polar residues" evidence="1">
    <location>
        <begin position="23"/>
        <end position="39"/>
    </location>
</feature>
<dbReference type="RefSeq" id="XP_002583132.1">
    <property type="nucleotide sequence ID" value="XM_002583086.1"/>
</dbReference>
<sequence>MARYQPDYLHNDRTRPEGGSPLTPYSSSQPPSFKTNVNRMKTKRWVNAKTYTYDGDDWGDSEDDDINDAYSDNQPSRSPPLPQAHLQSQPAVQPSRTGGQSPSTSSLAGHWDNPPARAGQLPVSDVHRPNPTSEPVPAREATT</sequence>